<keyword evidence="1" id="KW-0285">Flavoprotein</keyword>
<evidence type="ECO:0000256" key="3">
    <source>
        <dbReference type="ARBA" id="ARBA00023002"/>
    </source>
</evidence>
<dbReference type="Proteomes" id="UP001305779">
    <property type="component" value="Unassembled WGS sequence"/>
</dbReference>
<dbReference type="Gene3D" id="3.40.30.120">
    <property type="match status" value="1"/>
</dbReference>
<keyword evidence="2" id="KW-0274">FAD</keyword>
<dbReference type="InterPro" id="IPR036188">
    <property type="entry name" value="FAD/NAD-bd_sf"/>
</dbReference>
<evidence type="ECO:0000313" key="5">
    <source>
        <dbReference type="EMBL" id="KAK4496179.1"/>
    </source>
</evidence>
<dbReference type="Pfam" id="PF21274">
    <property type="entry name" value="Rng_hyd_C"/>
    <property type="match status" value="1"/>
</dbReference>
<evidence type="ECO:0000256" key="1">
    <source>
        <dbReference type="ARBA" id="ARBA00022630"/>
    </source>
</evidence>
<gene>
    <name evidence="5" type="ORF">PRZ48_012159</name>
</gene>
<evidence type="ECO:0000259" key="4">
    <source>
        <dbReference type="Pfam" id="PF01494"/>
    </source>
</evidence>
<keyword evidence="3" id="KW-0560">Oxidoreductase</keyword>
<dbReference type="InterPro" id="IPR002938">
    <property type="entry name" value="FAD-bd"/>
</dbReference>
<dbReference type="PANTHER" id="PTHR43004:SF8">
    <property type="entry name" value="FAD-BINDING DOMAIN-CONTAINING PROTEIN-RELATED"/>
    <property type="match status" value="1"/>
</dbReference>
<dbReference type="PRINTS" id="PR00420">
    <property type="entry name" value="RNGMNOXGNASE"/>
</dbReference>
<name>A0ABR0E437_ZASCE</name>
<dbReference type="PANTHER" id="PTHR43004">
    <property type="entry name" value="TRK SYSTEM POTASSIUM UPTAKE PROTEIN"/>
    <property type="match status" value="1"/>
</dbReference>
<accession>A0ABR0E437</accession>
<evidence type="ECO:0000313" key="6">
    <source>
        <dbReference type="Proteomes" id="UP001305779"/>
    </source>
</evidence>
<dbReference type="Pfam" id="PF01494">
    <property type="entry name" value="FAD_binding_3"/>
    <property type="match status" value="1"/>
</dbReference>
<keyword evidence="6" id="KW-1185">Reference proteome</keyword>
<proteinExistence type="predicted"/>
<dbReference type="Gene3D" id="3.30.9.10">
    <property type="entry name" value="D-Amino Acid Oxidase, subunit A, domain 2"/>
    <property type="match status" value="1"/>
</dbReference>
<dbReference type="Gene3D" id="3.50.50.60">
    <property type="entry name" value="FAD/NAD(P)-binding domain"/>
    <property type="match status" value="1"/>
</dbReference>
<sequence length="585" mass="65289">MAGMECLRAIGLEKKATALGYSASEYSTYTRLCNTLAGEEIYRSHVFGNDPHRHVCIPGAELLQLLTKVQGDYDDASPSKTMCLSQTELEPLLLEYASDKGVPARWQTRLVTFAQDKPNDTVLSVVEDLSTGREYVIRSKHMVAADGAKSQIIRDLKVPLVKGPGNGFVICMWIEADLSHLVEQTPSLLNYLCLPGKPQPEYGPVGIAHFIKPYNEWVISLFPSPTYTKMEATEDQVMSRIRELVGDDSVEMKVKGMSIWDFDEVYAEYFTDGNIHGVGNSVHRHPPFGGLGTSTCLEDSFNLGWKLAHVLQGKADRSLLDTYNQERQPAGSYVVKRTNENGRLNFNLYGMLGYFDNEGPEYRMRIADLLKEDSEDGAAMRDHFRMAMNDLADERHCVGAMMNQWYESSAVYLDDETRKPVWPSSEKDRATKLYTSTYPGWRVPHAWLGVHQPTSGPRLPLLSTRDIVGNGNFTILTGIGGKSVWGKAAEEISQLLGITIAVISIGWGQDYEDTFFRWYETRGVEEKGAVLVRPDHTVAWRAVSPPGDASATQSKLETVLRSILGRALPKRKDSKQESDEVEGLA</sequence>
<reference evidence="5 6" key="1">
    <citation type="journal article" date="2023" name="G3 (Bethesda)">
        <title>A chromosome-level genome assembly of Zasmidium syzygii isolated from banana leaves.</title>
        <authorList>
            <person name="van Westerhoven A.C."/>
            <person name="Mehrabi R."/>
            <person name="Talebi R."/>
            <person name="Steentjes M.B.F."/>
            <person name="Corcolon B."/>
            <person name="Chong P.A."/>
            <person name="Kema G.H.J."/>
            <person name="Seidl M.F."/>
        </authorList>
    </citation>
    <scope>NUCLEOTIDE SEQUENCE [LARGE SCALE GENOMIC DNA]</scope>
    <source>
        <strain evidence="5 6">P124</strain>
    </source>
</reference>
<evidence type="ECO:0000256" key="2">
    <source>
        <dbReference type="ARBA" id="ARBA00022827"/>
    </source>
</evidence>
<comment type="caution">
    <text evidence="5">The sequence shown here is derived from an EMBL/GenBank/DDBJ whole genome shotgun (WGS) entry which is preliminary data.</text>
</comment>
<protein>
    <recommendedName>
        <fullName evidence="4">FAD-binding domain-containing protein</fullName>
    </recommendedName>
</protein>
<dbReference type="EMBL" id="JAXOVC010000010">
    <property type="protein sequence ID" value="KAK4496179.1"/>
    <property type="molecule type" value="Genomic_DNA"/>
</dbReference>
<dbReference type="InterPro" id="IPR050641">
    <property type="entry name" value="RIFMO-like"/>
</dbReference>
<feature type="domain" description="FAD-binding" evidence="4">
    <location>
        <begin position="4"/>
        <end position="337"/>
    </location>
</feature>
<organism evidence="5 6">
    <name type="scientific">Zasmidium cellare</name>
    <name type="common">Wine cellar mold</name>
    <name type="synonym">Racodium cellare</name>
    <dbReference type="NCBI Taxonomy" id="395010"/>
    <lineage>
        <taxon>Eukaryota</taxon>
        <taxon>Fungi</taxon>
        <taxon>Dikarya</taxon>
        <taxon>Ascomycota</taxon>
        <taxon>Pezizomycotina</taxon>
        <taxon>Dothideomycetes</taxon>
        <taxon>Dothideomycetidae</taxon>
        <taxon>Mycosphaerellales</taxon>
        <taxon>Mycosphaerellaceae</taxon>
        <taxon>Zasmidium</taxon>
    </lineage>
</organism>
<dbReference type="SUPFAM" id="SSF51905">
    <property type="entry name" value="FAD/NAD(P)-binding domain"/>
    <property type="match status" value="1"/>
</dbReference>